<feature type="transmembrane region" description="Helical" evidence="1">
    <location>
        <begin position="82"/>
        <end position="99"/>
    </location>
</feature>
<gene>
    <name evidence="2" type="ORF">SAMN04487935_1094</name>
</gene>
<evidence type="ECO:0000313" key="3">
    <source>
        <dbReference type="Proteomes" id="UP000199580"/>
    </source>
</evidence>
<name>A0A1G8UXK7_9FLAO</name>
<reference evidence="2 3" key="1">
    <citation type="submission" date="2016-10" db="EMBL/GenBank/DDBJ databases">
        <authorList>
            <person name="de Groot N.N."/>
        </authorList>
    </citation>
    <scope>NUCLEOTIDE SEQUENCE [LARGE SCALE GENOMIC DNA]</scope>
    <source>
        <strain evidence="2 3">CGMCC 1.10076</strain>
    </source>
</reference>
<accession>A0A1G8UXK7</accession>
<proteinExistence type="predicted"/>
<organism evidence="2 3">
    <name type="scientific">Flavobacterium noncentrifugens</name>
    <dbReference type="NCBI Taxonomy" id="1128970"/>
    <lineage>
        <taxon>Bacteria</taxon>
        <taxon>Pseudomonadati</taxon>
        <taxon>Bacteroidota</taxon>
        <taxon>Flavobacteriia</taxon>
        <taxon>Flavobacteriales</taxon>
        <taxon>Flavobacteriaceae</taxon>
        <taxon>Flavobacterium</taxon>
    </lineage>
</organism>
<dbReference type="EMBL" id="FNEZ01000002">
    <property type="protein sequence ID" value="SDJ58596.1"/>
    <property type="molecule type" value="Genomic_DNA"/>
</dbReference>
<sequence length="109" mass="12904">MKDLKKLNTIALLMPVSTLLFYPWMKDGIFIFALLLTMVTGFLQAIAGLSFWWRFPKNNYIRVYLLSVIIFFPLKYFTDQDWLWGIPLVLCLYLSILIYNSKNTDHENT</sequence>
<keyword evidence="3" id="KW-1185">Reference proteome</keyword>
<dbReference type="RefSeq" id="WP_091392624.1">
    <property type="nucleotide sequence ID" value="NZ_BKAI01000003.1"/>
</dbReference>
<keyword evidence="1" id="KW-1133">Transmembrane helix</keyword>
<evidence type="ECO:0000313" key="2">
    <source>
        <dbReference type="EMBL" id="SDJ58596.1"/>
    </source>
</evidence>
<protein>
    <submittedName>
        <fullName evidence="2">Uncharacterized protein</fullName>
    </submittedName>
</protein>
<feature type="transmembrane region" description="Helical" evidence="1">
    <location>
        <begin position="60"/>
        <end position="76"/>
    </location>
</feature>
<feature type="transmembrane region" description="Helical" evidence="1">
    <location>
        <begin position="7"/>
        <end position="24"/>
    </location>
</feature>
<dbReference type="AlphaFoldDB" id="A0A1G8UXK7"/>
<dbReference type="OrthoDB" id="1364574at2"/>
<dbReference type="Proteomes" id="UP000199580">
    <property type="component" value="Unassembled WGS sequence"/>
</dbReference>
<keyword evidence="1" id="KW-0812">Transmembrane</keyword>
<feature type="transmembrane region" description="Helical" evidence="1">
    <location>
        <begin position="30"/>
        <end position="53"/>
    </location>
</feature>
<dbReference type="STRING" id="1128970.SAMN04487935_1094"/>
<evidence type="ECO:0000256" key="1">
    <source>
        <dbReference type="SAM" id="Phobius"/>
    </source>
</evidence>
<keyword evidence="1" id="KW-0472">Membrane</keyword>